<dbReference type="RefSeq" id="WP_013557393.1">
    <property type="nucleotide sequence ID" value="NC_014958.1"/>
</dbReference>
<dbReference type="SUPFAM" id="SSF89095">
    <property type="entry name" value="GatB/YqeY motif"/>
    <property type="match status" value="1"/>
</dbReference>
<gene>
    <name evidence="1" type="ordered locus">Deima_2250</name>
</gene>
<organism evidence="1 2">
    <name type="scientific">Deinococcus maricopensis (strain DSM 21211 / LMG 22137 / NRRL B-23946 / LB-34)</name>
    <dbReference type="NCBI Taxonomy" id="709986"/>
    <lineage>
        <taxon>Bacteria</taxon>
        <taxon>Thermotogati</taxon>
        <taxon>Deinococcota</taxon>
        <taxon>Deinococci</taxon>
        <taxon>Deinococcales</taxon>
        <taxon>Deinococcaceae</taxon>
        <taxon>Deinococcus</taxon>
    </lineage>
</organism>
<dbReference type="InterPro" id="IPR003789">
    <property type="entry name" value="Asn/Gln_tRNA_amidoTrase-B-like"/>
</dbReference>
<reference evidence="2" key="2">
    <citation type="submission" date="2011-01" db="EMBL/GenBank/DDBJ databases">
        <title>The complete genome of Deinococcus maricopensis DSM 21211.</title>
        <authorList>
            <consortium name="US DOE Joint Genome Institute (JGI-PGF)"/>
            <person name="Lucas S."/>
            <person name="Copeland A."/>
            <person name="Lapidus A."/>
            <person name="Goodwin L."/>
            <person name="Pitluck S."/>
            <person name="Kyrpides N."/>
            <person name="Mavromatis K."/>
            <person name="Pagani I."/>
            <person name="Ivanova N."/>
            <person name="Ovchinnikova G."/>
            <person name="Zeytun A."/>
            <person name="Detter J.C."/>
            <person name="Han C."/>
            <person name="Land M."/>
            <person name="Hauser L."/>
            <person name="Markowitz V."/>
            <person name="Cheng J.-F."/>
            <person name="Hugenholtz P."/>
            <person name="Woyke T."/>
            <person name="Wu D."/>
            <person name="Pukall R."/>
            <person name="Gehrich-Schroeter G."/>
            <person name="Brambilla E."/>
            <person name="Klenk H.-P."/>
            <person name="Eisen J.A."/>
        </authorList>
    </citation>
    <scope>NUCLEOTIDE SEQUENCE [LARGE SCALE GENOMIC DNA]</scope>
    <source>
        <strain evidence="2">DSM 21211 / LMG 22137 / NRRL B-23946 / LB-34</strain>
    </source>
</reference>
<evidence type="ECO:0000313" key="2">
    <source>
        <dbReference type="Proteomes" id="UP000008635"/>
    </source>
</evidence>
<dbReference type="Proteomes" id="UP000008635">
    <property type="component" value="Chromosome"/>
</dbReference>
<dbReference type="GO" id="GO:0016884">
    <property type="term" value="F:carbon-nitrogen ligase activity, with glutamine as amido-N-donor"/>
    <property type="evidence" value="ECO:0007669"/>
    <property type="project" value="InterPro"/>
</dbReference>
<dbReference type="Pfam" id="PF09424">
    <property type="entry name" value="YqeY"/>
    <property type="match status" value="1"/>
</dbReference>
<dbReference type="PANTHER" id="PTHR28055:SF1">
    <property type="entry name" value="ALTERED INHERITANCE OF MITOCHONDRIA PROTEIN 41, MITOCHONDRIAL"/>
    <property type="match status" value="1"/>
</dbReference>
<dbReference type="eggNOG" id="COG1610">
    <property type="taxonomic scope" value="Bacteria"/>
</dbReference>
<dbReference type="AlphaFoldDB" id="E8U9Z9"/>
<dbReference type="Gene3D" id="1.10.1510.10">
    <property type="entry name" value="Uncharacterised protein YqeY/AIM41 PF09424, N-terminal domain"/>
    <property type="match status" value="1"/>
</dbReference>
<dbReference type="EMBL" id="CP002454">
    <property type="protein sequence ID" value="ADV67888.1"/>
    <property type="molecule type" value="Genomic_DNA"/>
</dbReference>
<protein>
    <recommendedName>
        <fullName evidence="3">GatB/YqeY domain-containing protein</fullName>
    </recommendedName>
</protein>
<name>E8U9Z9_DEIML</name>
<sequence length="139" mass="14904" precursor="true">MLYDRLKADLLTARKARDTATATTLTTLVGAVETAAKAPGAPGLTDEVALGVIKQTRKALEGTVQTYRERGIDTAEQDRELALLAQYLPTLLSEDELRAVIEQFRAQHPGANIAQVMAHLKAAHPNGYDGALAARLARA</sequence>
<dbReference type="InterPro" id="IPR019004">
    <property type="entry name" value="YqeY/Aim41"/>
</dbReference>
<evidence type="ECO:0000313" key="1">
    <source>
        <dbReference type="EMBL" id="ADV67888.1"/>
    </source>
</evidence>
<proteinExistence type="predicted"/>
<evidence type="ECO:0008006" key="3">
    <source>
        <dbReference type="Google" id="ProtNLM"/>
    </source>
</evidence>
<dbReference type="HOGENOM" id="CLU_079430_3_0_0"/>
<keyword evidence="2" id="KW-1185">Reference proteome</keyword>
<accession>E8U9Z9</accession>
<dbReference type="STRING" id="709986.Deima_2250"/>
<dbReference type="PANTHER" id="PTHR28055">
    <property type="entry name" value="ALTERED INHERITANCE OF MITOCHONDRIA PROTEIN 41, MITOCHONDRIAL"/>
    <property type="match status" value="1"/>
</dbReference>
<dbReference type="InterPro" id="IPR042184">
    <property type="entry name" value="YqeY/Aim41_N"/>
</dbReference>
<reference evidence="1 2" key="1">
    <citation type="journal article" date="2011" name="Stand. Genomic Sci.">
        <title>Complete genome sequence of Deinococcus maricopensis type strain (LB-34).</title>
        <authorList>
            <person name="Pukall R."/>
            <person name="Zeytun A."/>
            <person name="Lucas S."/>
            <person name="Lapidus A."/>
            <person name="Hammon N."/>
            <person name="Deshpande S."/>
            <person name="Nolan M."/>
            <person name="Cheng J.F."/>
            <person name="Pitluck S."/>
            <person name="Liolios K."/>
            <person name="Pagani I."/>
            <person name="Mikhailova N."/>
            <person name="Ivanova N."/>
            <person name="Mavromatis K."/>
            <person name="Pati A."/>
            <person name="Tapia R."/>
            <person name="Han C."/>
            <person name="Goodwin L."/>
            <person name="Chen A."/>
            <person name="Palaniappan K."/>
            <person name="Land M."/>
            <person name="Hauser L."/>
            <person name="Chang Y.J."/>
            <person name="Jeffries C.D."/>
            <person name="Brambilla E.M."/>
            <person name="Rohde M."/>
            <person name="Goker M."/>
            <person name="Detter J.C."/>
            <person name="Woyke T."/>
            <person name="Bristow J."/>
            <person name="Eisen J.A."/>
            <person name="Markowitz V."/>
            <person name="Hugenholtz P."/>
            <person name="Kyrpides N.C."/>
            <person name="Klenk H.P."/>
        </authorList>
    </citation>
    <scope>NUCLEOTIDE SEQUENCE [LARGE SCALE GENOMIC DNA]</scope>
    <source>
        <strain evidence="2">DSM 21211 / LMG 22137 / NRRL B-23946 / LB-34</strain>
    </source>
</reference>
<dbReference type="KEGG" id="dmr:Deima_2250"/>